<evidence type="ECO:0000313" key="1">
    <source>
        <dbReference type="EMBL" id="ADE16120.1"/>
    </source>
</evidence>
<dbReference type="STRING" id="472759.Nhal_3068"/>
<sequence>MAEKHNWQLNGTYFETCNCETACPCVWFNPPSEGDCKLFIAWHIDTGHFNDIPLEDLNVGLACFSPGHMKDGNWQVALYLDERANQAQQEALTTIYGGKVGGHLAVLMSFVGEVLGVKTVPMEYKEEGKKRSLVIPHIAAAEIEAIEGTSGREATITNPPLCVVPSHPAVVARSKKYTYQDFTFNWEISDRNGYFSPFTYQP</sequence>
<dbReference type="RefSeq" id="WP_013033970.1">
    <property type="nucleotide sequence ID" value="NC_013960.1"/>
</dbReference>
<dbReference type="InterPro" id="IPR014581">
    <property type="entry name" value="UCP033303"/>
</dbReference>
<dbReference type="InterPro" id="IPR009758">
    <property type="entry name" value="DUF1326"/>
</dbReference>
<dbReference type="PIRSF" id="PIRSF033303">
    <property type="entry name" value="UCP033303"/>
    <property type="match status" value="1"/>
</dbReference>
<organism evidence="1 2">
    <name type="scientific">Nitrosococcus halophilus (strain Nc4)</name>
    <dbReference type="NCBI Taxonomy" id="472759"/>
    <lineage>
        <taxon>Bacteria</taxon>
        <taxon>Pseudomonadati</taxon>
        <taxon>Pseudomonadota</taxon>
        <taxon>Gammaproteobacteria</taxon>
        <taxon>Chromatiales</taxon>
        <taxon>Chromatiaceae</taxon>
        <taxon>Nitrosococcus</taxon>
    </lineage>
</organism>
<evidence type="ECO:0008006" key="3">
    <source>
        <dbReference type="Google" id="ProtNLM"/>
    </source>
</evidence>
<name>D5BZA6_NITHN</name>
<accession>D5BZA6</accession>
<dbReference type="eggNOG" id="COG5588">
    <property type="taxonomic scope" value="Bacteria"/>
</dbReference>
<dbReference type="EMBL" id="CP001798">
    <property type="protein sequence ID" value="ADE16120.1"/>
    <property type="molecule type" value="Genomic_DNA"/>
</dbReference>
<proteinExistence type="predicted"/>
<keyword evidence="2" id="KW-1185">Reference proteome</keyword>
<gene>
    <name evidence="1" type="ordered locus">Nhal_3068</name>
</gene>
<reference evidence="2" key="1">
    <citation type="submission" date="2010-04" db="EMBL/GenBank/DDBJ databases">
        <title>Complete genome sequence of Nitrosococcus halophilus Nc4, a salt-adapted, aerobic obligate ammonia-oxidizing sulfur purple bacterium.</title>
        <authorList>
            <consortium name="US DOE Joint Genome Institute"/>
            <person name="Campbell M.A."/>
            <person name="Malfatti S.A."/>
            <person name="Chain P.S.G."/>
            <person name="Heidelberg J.F."/>
            <person name="Ward B.B."/>
            <person name="Klotz M.G."/>
        </authorList>
    </citation>
    <scope>NUCLEOTIDE SEQUENCE [LARGE SCALE GENOMIC DNA]</scope>
    <source>
        <strain evidence="2">Nc4</strain>
    </source>
</reference>
<dbReference type="Proteomes" id="UP000001844">
    <property type="component" value="Chromosome"/>
</dbReference>
<dbReference type="KEGG" id="nhl:Nhal_3068"/>
<dbReference type="OrthoDB" id="340106at2"/>
<dbReference type="AlphaFoldDB" id="D5BZA6"/>
<dbReference type="Pfam" id="PF07040">
    <property type="entry name" value="DUF1326"/>
    <property type="match status" value="1"/>
</dbReference>
<evidence type="ECO:0000313" key="2">
    <source>
        <dbReference type="Proteomes" id="UP000001844"/>
    </source>
</evidence>
<protein>
    <recommendedName>
        <fullName evidence="3">DUF1326 domain-containing protein</fullName>
    </recommendedName>
</protein>
<dbReference type="HOGENOM" id="CLU_092801_1_0_6"/>